<evidence type="ECO:0000313" key="1">
    <source>
        <dbReference type="EMBL" id="CTQ41447.1"/>
    </source>
</evidence>
<dbReference type="EMBL" id="LN871598">
    <property type="protein sequence ID" value="CTQ41447.1"/>
    <property type="molecule type" value="Genomic_DNA"/>
</dbReference>
<dbReference type="VEuPathDB" id="PiroplasmaDB:BMR1_03g04235"/>
<organism evidence="1 2">
    <name type="scientific">Babesia microti (strain RI)</name>
    <dbReference type="NCBI Taxonomy" id="1133968"/>
    <lineage>
        <taxon>Eukaryota</taxon>
        <taxon>Sar</taxon>
        <taxon>Alveolata</taxon>
        <taxon>Apicomplexa</taxon>
        <taxon>Aconoidasida</taxon>
        <taxon>Piroplasmida</taxon>
        <taxon>Babesiidae</taxon>
        <taxon>Babesia</taxon>
    </lineage>
</organism>
<keyword evidence="2" id="KW-1185">Reference proteome</keyword>
<dbReference type="Proteomes" id="UP000002899">
    <property type="component" value="Chromosome III"/>
</dbReference>
<reference evidence="1 2" key="2">
    <citation type="journal article" date="2013" name="PLoS ONE">
        <title>Whole genome mapping and re-organization of the nuclear and mitochondrial genomes of Babesia microti isolates.</title>
        <authorList>
            <person name="Cornillot E."/>
            <person name="Dassouli A."/>
            <person name="Garg A."/>
            <person name="Pachikara N."/>
            <person name="Randazzo S."/>
            <person name="Depoix D."/>
            <person name="Carcy B."/>
            <person name="Delbecq S."/>
            <person name="Frutos R."/>
            <person name="Silva J.C."/>
            <person name="Sutton R."/>
            <person name="Krause P.J."/>
            <person name="Mamoun C.B."/>
        </authorList>
    </citation>
    <scope>NUCLEOTIDE SEQUENCE [LARGE SCALE GENOMIC DNA]</scope>
    <source>
        <strain evidence="1 2">RI</strain>
    </source>
</reference>
<dbReference type="KEGG" id="bmic:BMR1_03g04235"/>
<evidence type="ECO:0000313" key="2">
    <source>
        <dbReference type="Proteomes" id="UP000002899"/>
    </source>
</evidence>
<protein>
    <submittedName>
        <fullName evidence="1">Uncharacterized protein</fullName>
    </submittedName>
</protein>
<name>A0A0K3APP9_BABMR</name>
<proteinExistence type="predicted"/>
<dbReference type="RefSeq" id="XP_012649458.1">
    <property type="nucleotide sequence ID" value="XM_012794004.1"/>
</dbReference>
<gene>
    <name evidence="1" type="ORF">BMR1_03g04235</name>
</gene>
<accession>A0A0K3APP9</accession>
<dbReference type="GeneID" id="24425494"/>
<dbReference type="OrthoDB" id="394404at2759"/>
<dbReference type="AlphaFoldDB" id="A0A0K3APP9"/>
<reference evidence="1 2" key="3">
    <citation type="journal article" date="2016" name="Sci. Rep.">
        <title>Genome-wide diversity and gene expression profiling of Babesia microti isolates identify polymorphic genes that mediate host-pathogen interactions.</title>
        <authorList>
            <person name="Silva J.C."/>
            <person name="Cornillot E."/>
            <person name="McCracken C."/>
            <person name="Usmani-Brown S."/>
            <person name="Dwivedi A."/>
            <person name="Ifeonu O.O."/>
            <person name="Crabtree J."/>
            <person name="Gotia H.T."/>
            <person name="Virji A.Z."/>
            <person name="Reynes C."/>
            <person name="Colinge J."/>
            <person name="Kumar V."/>
            <person name="Lawres L."/>
            <person name="Pazzi J.E."/>
            <person name="Pablo J.V."/>
            <person name="Hung C."/>
            <person name="Brancato J."/>
            <person name="Kumari P."/>
            <person name="Orvis J."/>
            <person name="Tretina K."/>
            <person name="Chibucos M."/>
            <person name="Ott S."/>
            <person name="Sadzewicz L."/>
            <person name="Sengamalay N."/>
            <person name="Shetty A.C."/>
            <person name="Su Q."/>
            <person name="Tallon L."/>
            <person name="Fraser C.M."/>
            <person name="Frutos R."/>
            <person name="Molina D.M."/>
            <person name="Krause P.J."/>
            <person name="Ben Mamoun C."/>
        </authorList>
    </citation>
    <scope>NUCLEOTIDE SEQUENCE [LARGE SCALE GENOMIC DNA]</scope>
    <source>
        <strain evidence="1 2">RI</strain>
    </source>
</reference>
<sequence>MKLNSNGSHSFGTLKLSDSDMFPAMSINSYFTDKNYDSFVNYFSNRPGYNYNNPIDYIPLNTFETPNYILSNTINNNSTEWNSLSNILRSHFNSNDPFDMTQLNIISQLLDTTQQEDSNDYVDNFFNVSNDYSNGQRLQNVLNNELSCNPISNNSVDYTIRYTNQLDKLGNEVDNSYYINNVGNTVSDGHNKYDHGDEVYEYDKLEHNYEDFVSYDVMADYCTSDDTFFARHNGENLQNLSNIIANNNGVDARRKNMDLNKDEQSEETGVSDIYVSWIPKNARCKLVHELPDTVEECEKYPEYVAARDKMLVVLQKLGFFHVESITFHPPRGSHIIIRFLNKNIETIFLQRYKDCPHQWKLDMHKYYKFSKKVIGYIKNLRVDTVNKRIKSRLTK</sequence>
<reference evidence="1 2" key="1">
    <citation type="journal article" date="2012" name="Nucleic Acids Res.">
        <title>Sequencing of the smallest Apicomplexan genome from the human pathogen Babesia microti.</title>
        <authorList>
            <person name="Cornillot E."/>
            <person name="Hadj-Kaddour K."/>
            <person name="Dassouli A."/>
            <person name="Noel B."/>
            <person name="Ranwez V."/>
            <person name="Vacherie B."/>
            <person name="Augagneur Y."/>
            <person name="Bres V."/>
            <person name="Duclos A."/>
            <person name="Randazzo S."/>
            <person name="Carcy B."/>
            <person name="Debierre-Grockiego F."/>
            <person name="Delbecq S."/>
            <person name="Moubri-Menage K."/>
            <person name="Shams-Eldin H."/>
            <person name="Usmani-Brown S."/>
            <person name="Bringaud F."/>
            <person name="Wincker P."/>
            <person name="Vivares C.P."/>
            <person name="Schwarz R.T."/>
            <person name="Schetters T.P."/>
            <person name="Krause P.J."/>
            <person name="Gorenflot A."/>
            <person name="Berry V."/>
            <person name="Barbe V."/>
            <person name="Ben Mamoun C."/>
        </authorList>
    </citation>
    <scope>NUCLEOTIDE SEQUENCE [LARGE SCALE GENOMIC DNA]</scope>
    <source>
        <strain evidence="1 2">RI</strain>
    </source>
</reference>